<dbReference type="Proteomes" id="UP000326903">
    <property type="component" value="Unassembled WGS sequence"/>
</dbReference>
<comment type="caution">
    <text evidence="1">The sequence shown here is derived from an EMBL/GenBank/DDBJ whole genome shotgun (WGS) entry which is preliminary data.</text>
</comment>
<evidence type="ECO:0000313" key="1">
    <source>
        <dbReference type="EMBL" id="KAA9034355.1"/>
    </source>
</evidence>
<dbReference type="Gene3D" id="2.60.120.1390">
    <property type="match status" value="1"/>
</dbReference>
<dbReference type="Pfam" id="PF11175">
    <property type="entry name" value="DUF2961"/>
    <property type="match status" value="1"/>
</dbReference>
<dbReference type="RefSeq" id="WP_150417193.1">
    <property type="nucleotide sequence ID" value="NZ_VYQF01000016.1"/>
</dbReference>
<evidence type="ECO:0000313" key="2">
    <source>
        <dbReference type="Proteomes" id="UP000326903"/>
    </source>
</evidence>
<protein>
    <submittedName>
        <fullName evidence="1">DUF2961 domain-containing protein</fullName>
    </submittedName>
</protein>
<accession>A0A5J5IBU5</accession>
<dbReference type="InterPro" id="IPR021345">
    <property type="entry name" value="DUF2961"/>
</dbReference>
<dbReference type="AlphaFoldDB" id="A0A5J5IBU5"/>
<name>A0A5J5IBU5_9BACT</name>
<sequence length="660" mass="75372">MVNKLNKWKIPGQSCYINRGMAIMWGFTLFSLRVFGQHVPKNPAVVWEDLPFIRTGVKLWSHTSKSPLNKTVQDFLNYTSEGKNGYEMANYEGESGMLVHCWFAFLSNDSTGRMKLFDSKKSTSGIDKSFKNYFNSRKYPEYLWESKDGIWWAFPCLPFHENFKAYSDIKPQWYQFTLHLFRSHYYSEAISKADLAGIYKKMQNPVGSFPGKVPGNRHKTVDVIVGANKTVTFFNDVTPGVIRQIHLTLPQGDSTAMDSIYISVSTDSEVTACLPIAFFFGGYAKVNMNNARGMPAGFDGKSLYNYFPMPFWKSFKMELINKQQRPIHVSCQFNWSDSNPYPEQSTGTFRVKYNPPTAVKAGQPDFVNLSVKGSGIMVGTVSQLTGAIEANFSIYVDGSKTPAVESTGGEDYFNHSYGIHPGFTRPFSGGLAKDIGYRFHIIDYIPFVNSLLFTQDHAIYYVHDRDGIFNSAIYYYYNPKQYLERTDSIDIGDLQSETSHSYTIRGTKAQFQNDRAGYEGDFDTLFSDAGRWTNGSTAFTIHINPKNDGVRIRKRINQTSYHQRVKVFVDNKFAGNWFEQGANYYLNKRLYYNDSLPDWQKGNITAKFRDTEFEIPGSFTKGKSQLKIRTETVGSLSVDPAKSGLTNEYYYWIYSYLPVQ</sequence>
<keyword evidence="2" id="KW-1185">Reference proteome</keyword>
<reference evidence="1 2" key="1">
    <citation type="submission" date="2019-09" db="EMBL/GenBank/DDBJ databases">
        <title>Draft genome sequence of Ginsengibacter sp. BR5-29.</title>
        <authorList>
            <person name="Im W.-T."/>
        </authorList>
    </citation>
    <scope>NUCLEOTIDE SEQUENCE [LARGE SCALE GENOMIC DNA]</scope>
    <source>
        <strain evidence="1 2">BR5-29</strain>
    </source>
</reference>
<gene>
    <name evidence="1" type="ORF">FW778_22580</name>
</gene>
<organism evidence="1 2">
    <name type="scientific">Ginsengibacter hankyongi</name>
    <dbReference type="NCBI Taxonomy" id="2607284"/>
    <lineage>
        <taxon>Bacteria</taxon>
        <taxon>Pseudomonadati</taxon>
        <taxon>Bacteroidota</taxon>
        <taxon>Chitinophagia</taxon>
        <taxon>Chitinophagales</taxon>
        <taxon>Chitinophagaceae</taxon>
        <taxon>Ginsengibacter</taxon>
    </lineage>
</organism>
<dbReference type="EMBL" id="VYQF01000016">
    <property type="protein sequence ID" value="KAA9034355.1"/>
    <property type="molecule type" value="Genomic_DNA"/>
</dbReference>
<proteinExistence type="predicted"/>